<evidence type="ECO:0000313" key="2">
    <source>
        <dbReference type="EMBL" id="VVN50002.1"/>
    </source>
</evidence>
<dbReference type="Pfam" id="PF20557">
    <property type="entry name" value="DnaT_2"/>
    <property type="match status" value="1"/>
</dbReference>
<protein>
    <recommendedName>
        <fullName evidence="1">Putative DnaT-like domain-containing protein</fullName>
    </recommendedName>
</protein>
<gene>
    <name evidence="2" type="ORF">PS685_00155</name>
</gene>
<dbReference type="Proteomes" id="UP000326437">
    <property type="component" value="Unassembled WGS sequence"/>
</dbReference>
<dbReference type="OrthoDB" id="6507212at2"/>
<proteinExistence type="predicted"/>
<evidence type="ECO:0000259" key="1">
    <source>
        <dbReference type="Pfam" id="PF20557"/>
    </source>
</evidence>
<dbReference type="AlphaFoldDB" id="A0A5E6Y838"/>
<dbReference type="InterPro" id="IPR046787">
    <property type="entry name" value="DnaT_2"/>
</dbReference>
<dbReference type="EMBL" id="CABVHO010000001">
    <property type="protein sequence ID" value="VVN50002.1"/>
    <property type="molecule type" value="Genomic_DNA"/>
</dbReference>
<sequence>MALVIENGSGVPGAESFATADELVTYAVNFGKVIPAEPIQLEALLRRAALQMNALPWKGGAARRDQPLSWPRAGVKRNGWVLPHNQIPPQIKAGQMALVAEIHADDLAPPELKKGAVTMDRVDGAVTRQYAEASARARKAAAGRQSSAQFADLLESSSQVVLRRS</sequence>
<feature type="domain" description="Putative DnaT-like" evidence="1">
    <location>
        <begin position="1"/>
        <end position="163"/>
    </location>
</feature>
<dbReference type="RefSeq" id="WP_150628043.1">
    <property type="nucleotide sequence ID" value="NZ_CABVHO010000001.1"/>
</dbReference>
<evidence type="ECO:0000313" key="3">
    <source>
        <dbReference type="Proteomes" id="UP000326437"/>
    </source>
</evidence>
<name>A0A5E6Y838_PSEFL</name>
<organism evidence="2 3">
    <name type="scientific">Pseudomonas fluorescens</name>
    <dbReference type="NCBI Taxonomy" id="294"/>
    <lineage>
        <taxon>Bacteria</taxon>
        <taxon>Pseudomonadati</taxon>
        <taxon>Pseudomonadota</taxon>
        <taxon>Gammaproteobacteria</taxon>
        <taxon>Pseudomonadales</taxon>
        <taxon>Pseudomonadaceae</taxon>
        <taxon>Pseudomonas</taxon>
    </lineage>
</organism>
<accession>A0A5E6Y838</accession>
<reference evidence="2 3" key="1">
    <citation type="submission" date="2019-09" db="EMBL/GenBank/DDBJ databases">
        <authorList>
            <person name="Chandra G."/>
            <person name="Truman W A."/>
        </authorList>
    </citation>
    <scope>NUCLEOTIDE SEQUENCE [LARGE SCALE GENOMIC DNA]</scope>
    <source>
        <strain evidence="2">PS685</strain>
    </source>
</reference>